<proteinExistence type="predicted"/>
<organism evidence="2 3">
    <name type="scientific">Anopheles minimus</name>
    <dbReference type="NCBI Taxonomy" id="112268"/>
    <lineage>
        <taxon>Eukaryota</taxon>
        <taxon>Metazoa</taxon>
        <taxon>Ecdysozoa</taxon>
        <taxon>Arthropoda</taxon>
        <taxon>Hexapoda</taxon>
        <taxon>Insecta</taxon>
        <taxon>Pterygota</taxon>
        <taxon>Neoptera</taxon>
        <taxon>Endopterygota</taxon>
        <taxon>Diptera</taxon>
        <taxon>Nematocera</taxon>
        <taxon>Culicoidea</taxon>
        <taxon>Culicidae</taxon>
        <taxon>Anophelinae</taxon>
        <taxon>Anopheles</taxon>
    </lineage>
</organism>
<evidence type="ECO:0000313" key="2">
    <source>
        <dbReference type="EnsemblMetazoa" id="AMIN014578-PA"/>
    </source>
</evidence>
<accession>A0A182WPH9</accession>
<reference evidence="2" key="2">
    <citation type="submission" date="2020-05" db="UniProtKB">
        <authorList>
            <consortium name="EnsemblMetazoa"/>
        </authorList>
    </citation>
    <scope>IDENTIFICATION</scope>
    <source>
        <strain evidence="2">MINIMUS1</strain>
    </source>
</reference>
<sequence>TIQTTHQPTDLPTHSGPPGATQLVIRNLTRTTGRPIGCMGLAEGELPSDDAIRITSVALRVRKCIVDSFGLGRICFLSPFSFVNKRYSSFRLG</sequence>
<reference evidence="3" key="1">
    <citation type="submission" date="2013-03" db="EMBL/GenBank/DDBJ databases">
        <title>The Genome Sequence of Anopheles minimus MINIMUS1.</title>
        <authorList>
            <consortium name="The Broad Institute Genomics Platform"/>
            <person name="Neafsey D.E."/>
            <person name="Walton C."/>
            <person name="Walker B."/>
            <person name="Young S.K."/>
            <person name="Zeng Q."/>
            <person name="Gargeya S."/>
            <person name="Fitzgerald M."/>
            <person name="Haas B."/>
            <person name="Abouelleil A."/>
            <person name="Allen A.W."/>
            <person name="Alvarado L."/>
            <person name="Arachchi H.M."/>
            <person name="Berlin A.M."/>
            <person name="Chapman S.B."/>
            <person name="Gainer-Dewar J."/>
            <person name="Goldberg J."/>
            <person name="Griggs A."/>
            <person name="Gujja S."/>
            <person name="Hansen M."/>
            <person name="Howarth C."/>
            <person name="Imamovic A."/>
            <person name="Ireland A."/>
            <person name="Larimer J."/>
            <person name="McCowan C."/>
            <person name="Murphy C."/>
            <person name="Pearson M."/>
            <person name="Poon T.W."/>
            <person name="Priest M."/>
            <person name="Roberts A."/>
            <person name="Saif S."/>
            <person name="Shea T."/>
            <person name="Sisk P."/>
            <person name="Sykes S."/>
            <person name="Wortman J."/>
            <person name="Nusbaum C."/>
            <person name="Birren B."/>
        </authorList>
    </citation>
    <scope>NUCLEOTIDE SEQUENCE [LARGE SCALE GENOMIC DNA]</scope>
    <source>
        <strain evidence="3">MINIMUS1</strain>
    </source>
</reference>
<protein>
    <submittedName>
        <fullName evidence="2">Uncharacterized protein</fullName>
    </submittedName>
</protein>
<feature type="region of interest" description="Disordered" evidence="1">
    <location>
        <begin position="1"/>
        <end position="20"/>
    </location>
</feature>
<dbReference type="AlphaFoldDB" id="A0A182WPH9"/>
<dbReference type="Proteomes" id="UP000075920">
    <property type="component" value="Unassembled WGS sequence"/>
</dbReference>
<evidence type="ECO:0000313" key="3">
    <source>
        <dbReference type="Proteomes" id="UP000075920"/>
    </source>
</evidence>
<name>A0A182WPH9_9DIPT</name>
<feature type="compositionally biased region" description="Polar residues" evidence="1">
    <location>
        <begin position="1"/>
        <end position="12"/>
    </location>
</feature>
<keyword evidence="3" id="KW-1185">Reference proteome</keyword>
<evidence type="ECO:0000256" key="1">
    <source>
        <dbReference type="SAM" id="MobiDB-lite"/>
    </source>
</evidence>
<dbReference type="EnsemblMetazoa" id="AMIN014578-RA">
    <property type="protein sequence ID" value="AMIN014578-PA"/>
    <property type="gene ID" value="AMIN014578"/>
</dbReference>
<dbReference type="VEuPathDB" id="VectorBase:AMIN014578"/>